<evidence type="ECO:0000313" key="2">
    <source>
        <dbReference type="EMBL" id="PXY47019.1"/>
    </source>
</evidence>
<dbReference type="PROSITE" id="PS51257">
    <property type="entry name" value="PROKAR_LIPOPROTEIN"/>
    <property type="match status" value="1"/>
</dbReference>
<feature type="chain" id="PRO_5015935030" description="Macroglobulin domain-containing protein" evidence="1">
    <location>
        <begin position="29"/>
        <end position="807"/>
    </location>
</feature>
<accession>A0A2V4C6V0</accession>
<gene>
    <name evidence="2" type="ORF">DMB68_07690</name>
</gene>
<reference evidence="2 3" key="1">
    <citation type="submission" date="2018-05" db="EMBL/GenBank/DDBJ databases">
        <title>Flavobacterium sp. strain IMCC34758, incomplete genome.</title>
        <authorList>
            <person name="Joung Y."/>
        </authorList>
    </citation>
    <scope>NUCLEOTIDE SEQUENCE [LARGE SCALE GENOMIC DNA]</scope>
    <source>
        <strain evidence="2 3">IMCC34758</strain>
    </source>
</reference>
<keyword evidence="3" id="KW-1185">Reference proteome</keyword>
<sequence>MFKTFTQIKKYNFFYFLCIISACGCLHAQENKTIPDIEKIYLHTDNSRYFIGDDLYYKAYNVRVKNNLLFDNSNILYVELISPDSKIVARNKTNLEMGLGNGDFQLTDSLGVKPGVYQLRAYTNWNRNFGEDFVFKKNIEIIDVFESHSKPNKTQNSISDIKITEISKQNNFKVDFFPEGGSLLQNVASVVGFKAVDAKGNPIDVTGEIFDSNNELVTSFSSAHDGMGKFQIIPIEGKKYYAKTKFPDRPELRTELPGVEKSGYLLSYRVVRGKNIISIMTNEETLLQNPNAVLSVVCKAKGVSYFESAQTITQTVVSFELPKERTPEGISQITLYDSSLKPLSERLIYIEKEQDLDIQLLTDKVSYQPNEKATVNVISKSKTGIAKSASFSLSVTDMNGVTEEKDFGTNISSYFLMESDIRGKVHNPGYYFDPANLKRLEHLENLVLTQGWRDFVWKTIPKSNDNIKYIAEKGFTITGRVKQLFGNKAKVNQRIGMVLMNKKHMNVFKTYTDSIGSFKFENIMFSGKTKMSLNSRNEKGKYTGEIMVNPIEQPAMIAAFRNEPVKWDESTKLIVENVFKKYTVFGVKPENILDEVSIAGKKKSRSISYFGIPDASYTVDKDISLFTNIYELIQQKIAGVVSFDDTVRFTRYEAPPLFIINGMTAFKEEVDAIYLADIEKIDAIKGSQAKLYFGDESSNGIIAIYTKPSTGNRLKNEYSHSIQQEVDGFYMARVFYSPDPEKISSEDNKSAVRNTLYWNPYVHPDKAGSANVNYYNTKVETKIKVALEGITGSGVPVVRNVYYTIKK</sequence>
<dbReference type="RefSeq" id="WP_110346023.1">
    <property type="nucleotide sequence ID" value="NZ_QJHL01000001.1"/>
</dbReference>
<evidence type="ECO:0000313" key="3">
    <source>
        <dbReference type="Proteomes" id="UP000247681"/>
    </source>
</evidence>
<dbReference type="SUPFAM" id="SSF56935">
    <property type="entry name" value="Porins"/>
    <property type="match status" value="1"/>
</dbReference>
<dbReference type="Proteomes" id="UP000247681">
    <property type="component" value="Unassembled WGS sequence"/>
</dbReference>
<evidence type="ECO:0008006" key="4">
    <source>
        <dbReference type="Google" id="ProtNLM"/>
    </source>
</evidence>
<proteinExistence type="predicted"/>
<dbReference type="EMBL" id="QJHL01000001">
    <property type="protein sequence ID" value="PXY47019.1"/>
    <property type="molecule type" value="Genomic_DNA"/>
</dbReference>
<dbReference type="OrthoDB" id="679547at2"/>
<dbReference type="Gene3D" id="2.60.40.1930">
    <property type="match status" value="1"/>
</dbReference>
<comment type="caution">
    <text evidence="2">The sequence shown here is derived from an EMBL/GenBank/DDBJ whole genome shotgun (WGS) entry which is preliminary data.</text>
</comment>
<organism evidence="2 3">
    <name type="scientific">Flavobacterium hydrophilum</name>
    <dbReference type="NCBI Taxonomy" id="2211445"/>
    <lineage>
        <taxon>Bacteria</taxon>
        <taxon>Pseudomonadati</taxon>
        <taxon>Bacteroidota</taxon>
        <taxon>Flavobacteriia</taxon>
        <taxon>Flavobacteriales</taxon>
        <taxon>Flavobacteriaceae</taxon>
        <taxon>Flavobacterium</taxon>
    </lineage>
</organism>
<evidence type="ECO:0000256" key="1">
    <source>
        <dbReference type="SAM" id="SignalP"/>
    </source>
</evidence>
<name>A0A2V4C6V0_9FLAO</name>
<keyword evidence="1" id="KW-0732">Signal</keyword>
<feature type="signal peptide" evidence="1">
    <location>
        <begin position="1"/>
        <end position="28"/>
    </location>
</feature>
<protein>
    <recommendedName>
        <fullName evidence="4">Macroglobulin domain-containing protein</fullName>
    </recommendedName>
</protein>
<dbReference type="AlphaFoldDB" id="A0A2V4C6V0"/>